<protein>
    <submittedName>
        <fullName evidence="3">MupV, putative</fullName>
    </submittedName>
</protein>
<organism evidence="3 4">
    <name type="scientific">Stigmatella aurantiaca (strain DW4/3-1)</name>
    <dbReference type="NCBI Taxonomy" id="378806"/>
    <lineage>
        <taxon>Bacteria</taxon>
        <taxon>Pseudomonadati</taxon>
        <taxon>Myxococcota</taxon>
        <taxon>Myxococcia</taxon>
        <taxon>Myxococcales</taxon>
        <taxon>Cystobacterineae</taxon>
        <taxon>Archangiaceae</taxon>
        <taxon>Stigmatella</taxon>
    </lineage>
</organism>
<comment type="caution">
    <text evidence="3">The sequence shown here is derived from an EMBL/GenBank/DDBJ whole genome shotgun (WGS) entry which is preliminary data.</text>
</comment>
<dbReference type="InterPro" id="IPR036291">
    <property type="entry name" value="NAD(P)-bd_dom_sf"/>
</dbReference>
<dbReference type="Gene3D" id="3.40.50.720">
    <property type="entry name" value="NAD(P)-binding Rossmann-like Domain"/>
    <property type="match status" value="1"/>
</dbReference>
<dbReference type="AlphaFoldDB" id="Q08V79"/>
<dbReference type="Pfam" id="PF07993">
    <property type="entry name" value="NAD_binding_4"/>
    <property type="match status" value="1"/>
</dbReference>
<reference evidence="3 4" key="1">
    <citation type="submission" date="2006-04" db="EMBL/GenBank/DDBJ databases">
        <authorList>
            <person name="Nierman W.C."/>
        </authorList>
    </citation>
    <scope>NUCLEOTIDE SEQUENCE [LARGE SCALE GENOMIC DNA]</scope>
    <source>
        <strain evidence="3 4">DW4/3-1</strain>
    </source>
</reference>
<proteinExistence type="predicted"/>
<dbReference type="InterPro" id="IPR013120">
    <property type="entry name" value="FAR_NAD-bd"/>
</dbReference>
<dbReference type="Proteomes" id="UP000032702">
    <property type="component" value="Unassembled WGS sequence"/>
</dbReference>
<name>Q08V79_STIAD</name>
<accession>Q08V79</accession>
<feature type="region of interest" description="Disordered" evidence="1">
    <location>
        <begin position="1"/>
        <end position="20"/>
    </location>
</feature>
<dbReference type="EMBL" id="AAMD01000119">
    <property type="protein sequence ID" value="EAU64399.1"/>
    <property type="molecule type" value="Genomic_DNA"/>
</dbReference>
<evidence type="ECO:0000256" key="1">
    <source>
        <dbReference type="SAM" id="MobiDB-lite"/>
    </source>
</evidence>
<feature type="domain" description="Thioester reductase (TE)" evidence="2">
    <location>
        <begin position="52"/>
        <end position="291"/>
    </location>
</feature>
<sequence length="415" mass="46129">MGEAAGRRGSPAPGFPGGCHAKREWSDTSLCLRGDVPETGDPVNTLMRTILITGATGFLGSALVASLLAEGHRVKTLSRNDPAGARVRAAAGEAARGFGLILNDRHWELLSTVEVDFRDLRSTLHPRILEDVTHVWNSAAEMSYSLKKILPAMEQNVMASSTLYALTARHARRCQRFYHVSTAYTAGFDVEEVHEALHFTPRLINAYQLSKWAAETNLFQHHQEMKLPLTLFRPSAVIGHQATGWSTGVSFGLFCLAEGILHGKRRNAGQIHLDLKEDARLNLVCIDTVVRRARELLRAEAHRQPVEIFHCVGDESLRVAEALEPAGSLLGLRVVFGPPQLEVDAEIHRIIKKNKPFADSTWHFRTDRLKQVLGDAYVPQSMNREIIRRSMMHFLAHRLQELAQEPGMATALAMP</sequence>
<dbReference type="PANTHER" id="PTHR43000">
    <property type="entry name" value="DTDP-D-GLUCOSE 4,6-DEHYDRATASE-RELATED"/>
    <property type="match status" value="1"/>
</dbReference>
<gene>
    <name evidence="3" type="ORF">STIAU_8706</name>
</gene>
<evidence type="ECO:0000313" key="3">
    <source>
        <dbReference type="EMBL" id="EAU64399.1"/>
    </source>
</evidence>
<dbReference type="SUPFAM" id="SSF51735">
    <property type="entry name" value="NAD(P)-binding Rossmann-fold domains"/>
    <property type="match status" value="1"/>
</dbReference>
<evidence type="ECO:0000259" key="2">
    <source>
        <dbReference type="Pfam" id="PF07993"/>
    </source>
</evidence>
<evidence type="ECO:0000313" key="4">
    <source>
        <dbReference type="Proteomes" id="UP000032702"/>
    </source>
</evidence>